<protein>
    <submittedName>
        <fullName evidence="2">MedDCM-OCT-S30-C92-cds14</fullName>
    </submittedName>
</protein>
<keyword evidence="1" id="KW-0472">Membrane</keyword>
<feature type="transmembrane region" description="Helical" evidence="1">
    <location>
        <begin position="66"/>
        <end position="87"/>
    </location>
</feature>
<organism evidence="2">
    <name type="scientific">Candidatus Actinomarina minuta</name>
    <dbReference type="NCBI Taxonomy" id="1389454"/>
    <lineage>
        <taxon>Bacteria</taxon>
        <taxon>Bacillati</taxon>
        <taxon>Actinomycetota</taxon>
        <taxon>Actinomycetes</taxon>
        <taxon>Candidatus Actinomarinidae</taxon>
        <taxon>Candidatus Actinomarinales</taxon>
        <taxon>Candidatus Actinomarineae</taxon>
        <taxon>Candidatus Actinomarinaceae</taxon>
        <taxon>Candidatus Actinomarina</taxon>
    </lineage>
</organism>
<reference evidence="2" key="1">
    <citation type="journal article" date="2013" name="Sci. Rep.">
        <title>Metagenomics uncovers a new group of low GC and ultra-small marine Actinobacteria.</title>
        <authorList>
            <person name="Ghai R."/>
            <person name="Mizuno C.M."/>
            <person name="Picazo A."/>
            <person name="Camacho A."/>
            <person name="Rodriguez-Valera F."/>
        </authorList>
    </citation>
    <scope>NUCLEOTIDE SEQUENCE</scope>
</reference>
<dbReference type="EMBL" id="KC811121">
    <property type="protein sequence ID" value="AGQ19067.1"/>
    <property type="molecule type" value="Genomic_DNA"/>
</dbReference>
<feature type="transmembrane region" description="Helical" evidence="1">
    <location>
        <begin position="36"/>
        <end position="59"/>
    </location>
</feature>
<feature type="transmembrane region" description="Helical" evidence="1">
    <location>
        <begin position="7"/>
        <end position="24"/>
    </location>
</feature>
<keyword evidence="1" id="KW-1133">Transmembrane helix</keyword>
<proteinExistence type="predicted"/>
<dbReference type="AlphaFoldDB" id="S5DVR3"/>
<evidence type="ECO:0000313" key="2">
    <source>
        <dbReference type="EMBL" id="AGQ19067.1"/>
    </source>
</evidence>
<evidence type="ECO:0000256" key="1">
    <source>
        <dbReference type="SAM" id="Phobius"/>
    </source>
</evidence>
<name>S5DVR3_9ACTN</name>
<accession>S5DVR3</accession>
<keyword evidence="1" id="KW-0812">Transmembrane</keyword>
<sequence>MTITKLITYIITVAMIGVILWAQSQVSILDSPIPQLPWGVVSLVDLYAGFTLFSIWIFYKEPLNKSIIWIFFVMILGNLTTAIYILYSLKNSNGDINKFFLGRNS</sequence>